<proteinExistence type="predicted"/>
<protein>
    <submittedName>
        <fullName evidence="2">Uncharacterized protein</fullName>
    </submittedName>
</protein>
<name>A0A2T7CZK4_9POAL</name>
<dbReference type="EMBL" id="CM009755">
    <property type="protein sequence ID" value="PUZ48673.1"/>
    <property type="molecule type" value="Genomic_DNA"/>
</dbReference>
<dbReference type="Gramene" id="PUZ48673">
    <property type="protein sequence ID" value="PUZ48673"/>
    <property type="gene ID" value="GQ55_7G264800"/>
</dbReference>
<feature type="region of interest" description="Disordered" evidence="1">
    <location>
        <begin position="1"/>
        <end position="24"/>
    </location>
</feature>
<reference evidence="2 3" key="1">
    <citation type="submission" date="2018-04" db="EMBL/GenBank/DDBJ databases">
        <title>WGS assembly of Panicum hallii var. hallii HAL2.</title>
        <authorList>
            <person name="Lovell J."/>
            <person name="Jenkins J."/>
            <person name="Lowry D."/>
            <person name="Mamidi S."/>
            <person name="Sreedasyam A."/>
            <person name="Weng X."/>
            <person name="Barry K."/>
            <person name="Bonette J."/>
            <person name="Campitelli B."/>
            <person name="Daum C."/>
            <person name="Gordon S."/>
            <person name="Gould B."/>
            <person name="Lipzen A."/>
            <person name="MacQueen A."/>
            <person name="Palacio-Mejia J."/>
            <person name="Plott C."/>
            <person name="Shakirov E."/>
            <person name="Shu S."/>
            <person name="Yoshinaga Y."/>
            <person name="Zane M."/>
            <person name="Rokhsar D."/>
            <person name="Grimwood J."/>
            <person name="Schmutz J."/>
            <person name="Juenger T."/>
        </authorList>
    </citation>
    <scope>NUCLEOTIDE SEQUENCE [LARGE SCALE GENOMIC DNA]</scope>
    <source>
        <strain evidence="3">cv. HAL2</strain>
    </source>
</reference>
<keyword evidence="3" id="KW-1185">Reference proteome</keyword>
<evidence type="ECO:0000313" key="2">
    <source>
        <dbReference type="EMBL" id="PUZ48673.1"/>
    </source>
</evidence>
<dbReference type="AlphaFoldDB" id="A0A2T7CZK4"/>
<sequence length="185" mass="20051">MERAPCWPPAGLPGGRTGCRRGGVQGQQGCRVRLRLACESTARPWSPWLTGTRSRVAVALGRLRRASCPRPARRPSVSVPVPLARAAQRGGWKMRPRPPPPRVTLPGATPPPTHHPLGPPRHRTPWHTHANDFRPPPEVTRSRPCAPSSVATGYGHGSAPRTAVRDAGAPIGWPMARVRGRPVQR</sequence>
<feature type="compositionally biased region" description="Gly residues" evidence="1">
    <location>
        <begin position="12"/>
        <end position="24"/>
    </location>
</feature>
<accession>A0A2T7CZK4</accession>
<feature type="compositionally biased region" description="Pro residues" evidence="1">
    <location>
        <begin position="1"/>
        <end position="11"/>
    </location>
</feature>
<evidence type="ECO:0000256" key="1">
    <source>
        <dbReference type="SAM" id="MobiDB-lite"/>
    </source>
</evidence>
<dbReference type="Proteomes" id="UP000244336">
    <property type="component" value="Chromosome 7"/>
</dbReference>
<feature type="compositionally biased region" description="Pro residues" evidence="1">
    <location>
        <begin position="97"/>
        <end position="119"/>
    </location>
</feature>
<feature type="region of interest" description="Disordered" evidence="1">
    <location>
        <begin position="87"/>
        <end position="169"/>
    </location>
</feature>
<organism evidence="2 3">
    <name type="scientific">Panicum hallii var. hallii</name>
    <dbReference type="NCBI Taxonomy" id="1504633"/>
    <lineage>
        <taxon>Eukaryota</taxon>
        <taxon>Viridiplantae</taxon>
        <taxon>Streptophyta</taxon>
        <taxon>Embryophyta</taxon>
        <taxon>Tracheophyta</taxon>
        <taxon>Spermatophyta</taxon>
        <taxon>Magnoliopsida</taxon>
        <taxon>Liliopsida</taxon>
        <taxon>Poales</taxon>
        <taxon>Poaceae</taxon>
        <taxon>PACMAD clade</taxon>
        <taxon>Panicoideae</taxon>
        <taxon>Panicodae</taxon>
        <taxon>Paniceae</taxon>
        <taxon>Panicinae</taxon>
        <taxon>Panicum</taxon>
        <taxon>Panicum sect. Panicum</taxon>
    </lineage>
</organism>
<evidence type="ECO:0000313" key="3">
    <source>
        <dbReference type="Proteomes" id="UP000244336"/>
    </source>
</evidence>
<gene>
    <name evidence="2" type="ORF">GQ55_7G264800</name>
</gene>